<dbReference type="Proteomes" id="UP001187315">
    <property type="component" value="Unassembled WGS sequence"/>
</dbReference>
<accession>A0AA88MHL9</accession>
<reference evidence="2" key="1">
    <citation type="submission" date="2023-08" db="EMBL/GenBank/DDBJ databases">
        <title>Pelteobagrus vachellii genome.</title>
        <authorList>
            <person name="Liu H."/>
        </authorList>
    </citation>
    <scope>NUCLEOTIDE SEQUENCE</scope>
    <source>
        <strain evidence="2">PRFRI_2022a</strain>
        <tissue evidence="2">Muscle</tissue>
    </source>
</reference>
<keyword evidence="3" id="KW-1185">Reference proteome</keyword>
<organism evidence="2 3">
    <name type="scientific">Tachysurus vachellii</name>
    <name type="common">Darkbarbel catfish</name>
    <name type="synonym">Pelteobagrus vachellii</name>
    <dbReference type="NCBI Taxonomy" id="175792"/>
    <lineage>
        <taxon>Eukaryota</taxon>
        <taxon>Metazoa</taxon>
        <taxon>Chordata</taxon>
        <taxon>Craniata</taxon>
        <taxon>Vertebrata</taxon>
        <taxon>Euteleostomi</taxon>
        <taxon>Actinopterygii</taxon>
        <taxon>Neopterygii</taxon>
        <taxon>Teleostei</taxon>
        <taxon>Ostariophysi</taxon>
        <taxon>Siluriformes</taxon>
        <taxon>Bagridae</taxon>
        <taxon>Tachysurus</taxon>
    </lineage>
</organism>
<proteinExistence type="predicted"/>
<gene>
    <name evidence="2" type="ORF">Q7C36_013228</name>
</gene>
<evidence type="ECO:0000313" key="2">
    <source>
        <dbReference type="EMBL" id="KAK2838414.1"/>
    </source>
</evidence>
<dbReference type="EMBL" id="JAVHJS010000013">
    <property type="protein sequence ID" value="KAK2838414.1"/>
    <property type="molecule type" value="Genomic_DNA"/>
</dbReference>
<evidence type="ECO:0000256" key="1">
    <source>
        <dbReference type="SAM" id="MobiDB-lite"/>
    </source>
</evidence>
<sequence length="73" mass="8885">MIVPLRCNSLDALRFFLWVKQLQELERQKDMWLNLQTLEQTQHCIRSRPEGNIQTGKTEEDTWTQKRTRLIDR</sequence>
<dbReference type="AlphaFoldDB" id="A0AA88MHL9"/>
<name>A0AA88MHL9_TACVA</name>
<feature type="region of interest" description="Disordered" evidence="1">
    <location>
        <begin position="48"/>
        <end position="73"/>
    </location>
</feature>
<comment type="caution">
    <text evidence="2">The sequence shown here is derived from an EMBL/GenBank/DDBJ whole genome shotgun (WGS) entry which is preliminary data.</text>
</comment>
<evidence type="ECO:0000313" key="3">
    <source>
        <dbReference type="Proteomes" id="UP001187315"/>
    </source>
</evidence>
<feature type="compositionally biased region" description="Basic and acidic residues" evidence="1">
    <location>
        <begin position="57"/>
        <end position="73"/>
    </location>
</feature>
<protein>
    <submittedName>
        <fullName evidence="2">Uncharacterized protein</fullName>
    </submittedName>
</protein>